<evidence type="ECO:0000313" key="3">
    <source>
        <dbReference type="Proteomes" id="UP000199400"/>
    </source>
</evidence>
<dbReference type="AlphaFoldDB" id="A0A1I2I720"/>
<organism evidence="2 3">
    <name type="scientific">Nannocystis exedens</name>
    <dbReference type="NCBI Taxonomy" id="54"/>
    <lineage>
        <taxon>Bacteria</taxon>
        <taxon>Pseudomonadati</taxon>
        <taxon>Myxococcota</taxon>
        <taxon>Polyangia</taxon>
        <taxon>Nannocystales</taxon>
        <taxon>Nannocystaceae</taxon>
        <taxon>Nannocystis</taxon>
    </lineage>
</organism>
<keyword evidence="1" id="KW-0732">Signal</keyword>
<reference evidence="3" key="1">
    <citation type="submission" date="2016-10" db="EMBL/GenBank/DDBJ databases">
        <authorList>
            <person name="Varghese N."/>
            <person name="Submissions S."/>
        </authorList>
    </citation>
    <scope>NUCLEOTIDE SEQUENCE [LARGE SCALE GENOMIC DNA]</scope>
    <source>
        <strain evidence="3">ATCC 25963</strain>
    </source>
</reference>
<gene>
    <name evidence="2" type="ORF">SAMN02745121_08491</name>
</gene>
<dbReference type="Gene3D" id="2.130.10.130">
    <property type="entry name" value="Integrin alpha, N-terminal"/>
    <property type="match status" value="2"/>
</dbReference>
<dbReference type="Proteomes" id="UP000199400">
    <property type="component" value="Unassembled WGS sequence"/>
</dbReference>
<dbReference type="RefSeq" id="WP_170136272.1">
    <property type="nucleotide sequence ID" value="NZ_NETK01000001.1"/>
</dbReference>
<name>A0A1I2I720_9BACT</name>
<evidence type="ECO:0000313" key="2">
    <source>
        <dbReference type="EMBL" id="SFF38105.1"/>
    </source>
</evidence>
<accession>A0A1I2I720</accession>
<dbReference type="EMBL" id="FOMX01000057">
    <property type="protein sequence ID" value="SFF38105.1"/>
    <property type="molecule type" value="Genomic_DNA"/>
</dbReference>
<dbReference type="InterPro" id="IPR028994">
    <property type="entry name" value="Integrin_alpha_N"/>
</dbReference>
<dbReference type="SUPFAM" id="SSF69318">
    <property type="entry name" value="Integrin alpha N-terminal domain"/>
    <property type="match status" value="2"/>
</dbReference>
<dbReference type="InterPro" id="IPR013517">
    <property type="entry name" value="FG-GAP"/>
</dbReference>
<evidence type="ECO:0000256" key="1">
    <source>
        <dbReference type="ARBA" id="ARBA00022729"/>
    </source>
</evidence>
<dbReference type="Pfam" id="PF13517">
    <property type="entry name" value="FG-GAP_3"/>
    <property type="match status" value="4"/>
</dbReference>
<protein>
    <submittedName>
        <fullName evidence="2">Repeat domain-containing protein</fullName>
    </submittedName>
</protein>
<sequence length="1026" mass="106394">MVGLALAATTCGGDEGPCGPLARLCAREGEWKGVSARVDEAVEVDLDRDGERELVVLDRAAEQLAVAWPEGQRTMLSLPGQEPLAIAALPGELAVALGEPPVVATFAADASGRLERRREVFLRDQPAAVVAADLAGDGAPELVATVPEAGVIAVIDPATGTMRELPAGMHPLQLDTGDVDGDDRLDVVVVDAGQALQVFLGTGDGGLRAAVASPAAGPMLWIDLGDHDGDGDLDAFTRAGPGQVLVHRNDGQGRFSSPTALPLAGDDDDVRGGLVVGPRAASGFFGVTVPSELGFATWFGKGSTWLGRLDETVIGAASWVGESVDGRLLVGGRGVVLRSEYATGGAAVEIWRDPTLQSSLYTSAVTTGHLDADPLLDVAAVSGGRLFVLHGRADRGLERVAEYELEVEPMAMAIADVTGDGRVDILVSDVSSVWLVQGGADDSYALRPSHPAAVLPYKLVPLRAGPGAPAAIVALSVHDTSGAYDGKGASLLRFAADGSVAEELALGPWQDVFGVVPVDFDEDGVDELLMYARDEETAVLAHMVPDGPGFVVAATHDLVALTGLDVKLFRPGGFAVGDVDGDGAVEAVIGVYQAGVVVSGLGSGAAAATVLPAIVPPQTLRDLDGDGRLDIATAIVDAYYSQRGRGDGTFEPESVRNGFVEGTAGAFAAVTDAQFDVVSLSRSGIATHLSRSVARPVVTRGTGLLGQPYEFVFADVDGDGCDDVVTASRDFVGGVGVLWGAGADPLARGRAINDGSQGRSLAVGDLDMDGDLEVLAVVSPDSVLVYPLRPDAREAPFVLTEPPDAYVQTVTVADVDRDGLPDLVALLMMNQAFLSIARGTGPLQFAPFVDVAEVEASTYSTLEVGDVDGDGDVDVLIRDAGAGVSSIVLAETDGAWSAPELLPGQHAMFSPPDAGGRVDLVTQDGDSIYRHDRGAPERRSLLLQRESFAGAVLRRVADVDRDGRYDLAIADEQGTHVWLRGEDGVAQVTVAELPLDVVGFPDIDGDRRPDVVGARLAGLFVRRTRP</sequence>
<dbReference type="STRING" id="54.SAMN02745121_08491"/>
<dbReference type="PANTHER" id="PTHR46580">
    <property type="entry name" value="SENSOR KINASE-RELATED"/>
    <property type="match status" value="1"/>
</dbReference>
<keyword evidence="3" id="KW-1185">Reference proteome</keyword>
<proteinExistence type="predicted"/>